<name>A0ABX0IVU5_9FLAO</name>
<dbReference type="PROSITE" id="PS51257">
    <property type="entry name" value="PROKAR_LIPOPROTEIN"/>
    <property type="match status" value="1"/>
</dbReference>
<proteinExistence type="predicted"/>
<organism evidence="1 2">
    <name type="scientific">Flavobacterium jejuense</name>
    <dbReference type="NCBI Taxonomy" id="1544455"/>
    <lineage>
        <taxon>Bacteria</taxon>
        <taxon>Pseudomonadati</taxon>
        <taxon>Bacteroidota</taxon>
        <taxon>Flavobacteriia</taxon>
        <taxon>Flavobacteriales</taxon>
        <taxon>Flavobacteriaceae</taxon>
        <taxon>Flavobacterium</taxon>
    </lineage>
</organism>
<reference evidence="1 2" key="2">
    <citation type="submission" date="2020-02" db="EMBL/GenBank/DDBJ databases">
        <title>Flavobacterium profundi sp. nov., isolated from a deep-sea seamount.</title>
        <authorList>
            <person name="Zhang D.-C."/>
        </authorList>
    </citation>
    <scope>NUCLEOTIDE SEQUENCE [LARGE SCALE GENOMIC DNA]</scope>
    <source>
        <strain evidence="1 2">EC11</strain>
    </source>
</reference>
<sequence length="182" mass="20790">MKFMLYITLLSSLLSCKKIKNEFNIDEDKLEEIGQSIMNNSTIDLLIRKKSFLGITINDSINKHELLLTKNSSSINIDNYTLSTVQYDSLAQIITSPDNKFIISDIIVTSSEAFTELGLKVGSTFKDIKDNIRYYEIKQTDNGTTYVQDSIFKYMLNYNKKTANSSISDTIKIKQIIINNKK</sequence>
<comment type="caution">
    <text evidence="1">The sequence shown here is derived from an EMBL/GenBank/DDBJ whole genome shotgun (WGS) entry which is preliminary data.</text>
</comment>
<reference evidence="2" key="1">
    <citation type="submission" date="2019-05" db="EMBL/GenBank/DDBJ databases">
        <title>Flavobacterium profundi sp. nov., isolated from a deep-sea seamount.</title>
        <authorList>
            <person name="Zhang D.-C."/>
        </authorList>
    </citation>
    <scope>NUCLEOTIDE SEQUENCE [LARGE SCALE GENOMIC DNA]</scope>
    <source>
        <strain evidence="2">EC11</strain>
    </source>
</reference>
<dbReference type="Proteomes" id="UP000817854">
    <property type="component" value="Unassembled WGS sequence"/>
</dbReference>
<dbReference type="EMBL" id="VEVQ02000009">
    <property type="protein sequence ID" value="NHN26892.1"/>
    <property type="molecule type" value="Genomic_DNA"/>
</dbReference>
<keyword evidence="2" id="KW-1185">Reference proteome</keyword>
<evidence type="ECO:0000313" key="1">
    <source>
        <dbReference type="EMBL" id="NHN26892.1"/>
    </source>
</evidence>
<dbReference type="RefSeq" id="WP_140963204.1">
    <property type="nucleotide sequence ID" value="NZ_VEVQ02000009.1"/>
</dbReference>
<protein>
    <recommendedName>
        <fullName evidence="3">Lipoprotein</fullName>
    </recommendedName>
</protein>
<evidence type="ECO:0000313" key="2">
    <source>
        <dbReference type="Proteomes" id="UP000817854"/>
    </source>
</evidence>
<evidence type="ECO:0008006" key="3">
    <source>
        <dbReference type="Google" id="ProtNLM"/>
    </source>
</evidence>
<accession>A0ABX0IVU5</accession>
<gene>
    <name evidence="1" type="ORF">FIA58_014500</name>
</gene>